<organism evidence="6 7">
    <name type="scientific">Hymenobacter lutimineralis</name>
    <dbReference type="NCBI Taxonomy" id="2606448"/>
    <lineage>
        <taxon>Bacteria</taxon>
        <taxon>Pseudomonadati</taxon>
        <taxon>Bacteroidota</taxon>
        <taxon>Cytophagia</taxon>
        <taxon>Cytophagales</taxon>
        <taxon>Hymenobacteraceae</taxon>
        <taxon>Hymenobacter</taxon>
    </lineage>
</organism>
<keyword evidence="3" id="KW-0274">FAD</keyword>
<dbReference type="SUPFAM" id="SSF51905">
    <property type="entry name" value="FAD/NAD(P)-binding domain"/>
    <property type="match status" value="2"/>
</dbReference>
<dbReference type="PIRSF" id="PIRSF000332">
    <property type="entry name" value="FMO"/>
    <property type="match status" value="1"/>
</dbReference>
<comment type="similarity">
    <text evidence="1">Belongs to the FMO family.</text>
</comment>
<dbReference type="PANTHER" id="PTHR23023">
    <property type="entry name" value="DIMETHYLANILINE MONOOXYGENASE"/>
    <property type="match status" value="1"/>
</dbReference>
<keyword evidence="4" id="KW-0521">NADP</keyword>
<dbReference type="Gene3D" id="3.50.50.60">
    <property type="entry name" value="FAD/NAD(P)-binding domain"/>
    <property type="match status" value="1"/>
</dbReference>
<keyword evidence="5" id="KW-0560">Oxidoreductase</keyword>
<dbReference type="GO" id="GO:0050660">
    <property type="term" value="F:flavin adenine dinucleotide binding"/>
    <property type="evidence" value="ECO:0007669"/>
    <property type="project" value="InterPro"/>
</dbReference>
<keyword evidence="7" id="KW-1185">Reference proteome</keyword>
<dbReference type="PRINTS" id="PR00370">
    <property type="entry name" value="FMOXYGENASE"/>
</dbReference>
<gene>
    <name evidence="6" type="ORF">FY528_00250</name>
</gene>
<dbReference type="GO" id="GO:0050661">
    <property type="term" value="F:NADP binding"/>
    <property type="evidence" value="ECO:0007669"/>
    <property type="project" value="InterPro"/>
</dbReference>
<dbReference type="InterPro" id="IPR050346">
    <property type="entry name" value="FMO-like"/>
</dbReference>
<dbReference type="GO" id="GO:0004499">
    <property type="term" value="F:N,N-dimethylaniline monooxygenase activity"/>
    <property type="evidence" value="ECO:0007669"/>
    <property type="project" value="InterPro"/>
</dbReference>
<dbReference type="AlphaFoldDB" id="A0A5D6VFQ0"/>
<protein>
    <submittedName>
        <fullName evidence="6">NAD(P)-binding protein</fullName>
    </submittedName>
</protein>
<dbReference type="Pfam" id="PF00743">
    <property type="entry name" value="FMO-like"/>
    <property type="match status" value="1"/>
</dbReference>
<comment type="caution">
    <text evidence="6">The sequence shown here is derived from an EMBL/GenBank/DDBJ whole genome shotgun (WGS) entry which is preliminary data.</text>
</comment>
<evidence type="ECO:0000256" key="2">
    <source>
        <dbReference type="ARBA" id="ARBA00022630"/>
    </source>
</evidence>
<evidence type="ECO:0000256" key="1">
    <source>
        <dbReference type="ARBA" id="ARBA00009183"/>
    </source>
</evidence>
<dbReference type="InterPro" id="IPR000960">
    <property type="entry name" value="Flavin_mOase"/>
</dbReference>
<dbReference type="InterPro" id="IPR036188">
    <property type="entry name" value="FAD/NAD-bd_sf"/>
</dbReference>
<evidence type="ECO:0000313" key="6">
    <source>
        <dbReference type="EMBL" id="TYZ14200.1"/>
    </source>
</evidence>
<dbReference type="InterPro" id="IPR020946">
    <property type="entry name" value="Flavin_mOase-like"/>
</dbReference>
<evidence type="ECO:0000313" key="7">
    <source>
        <dbReference type="Proteomes" id="UP000322791"/>
    </source>
</evidence>
<evidence type="ECO:0000256" key="3">
    <source>
        <dbReference type="ARBA" id="ARBA00022827"/>
    </source>
</evidence>
<proteinExistence type="inferred from homology"/>
<dbReference type="Proteomes" id="UP000322791">
    <property type="component" value="Unassembled WGS sequence"/>
</dbReference>
<accession>A0A5D6VFQ0</accession>
<dbReference type="EMBL" id="VTHL01000001">
    <property type="protein sequence ID" value="TYZ14200.1"/>
    <property type="molecule type" value="Genomic_DNA"/>
</dbReference>
<evidence type="ECO:0000256" key="5">
    <source>
        <dbReference type="ARBA" id="ARBA00023002"/>
    </source>
</evidence>
<sequence length="525" mass="57810">MKMTLSNGKVAIIGAGPSGLAAAKSALEEGLEPVLFEQIGHLGGQWNQGAPHSGVWAAMHTNTSAINTRFSDFPHKVGISLFPHHQEILQYLESYANHFNLLPYLRLHTRINNVARGPKGQYIVWSVNERQEQRAELFQHVIVASGRYNKPRYASLPGLAEFGGRVLHSFHYRNSADFAGQRVLVVGNSISGLEIASELGQNPTVRVLSSCRKPRYILRKQLYGRPTDCVAFTRAAVYTSRALAPAQVAEDLKQVILSTCGNPADFGAPRPHESLLQAGISMNDQYLDLAKQGRISARGGVAYFTADSVVFQDGQAEPIDAVILATGFDVNLPFLSQDIRDTLQAGTDHIDLYHHTFHPCLPNLAFIGMFPQTGPYFPVVELQARWITACWSGARPLPGREQMEAGLAEFRSFKQRRYETTLHEMATQLAADAGVAPSLERYPELARELLFGPLTPAQFRLEGHGALPGALADYLQCLEQIGSYAGLPLAEPQYQQLQQLLEALPQETTLHLLSKELETQAEPAL</sequence>
<reference evidence="6 7" key="1">
    <citation type="submission" date="2019-08" db="EMBL/GenBank/DDBJ databases">
        <authorList>
            <person name="Seo M.-J."/>
        </authorList>
    </citation>
    <scope>NUCLEOTIDE SEQUENCE [LARGE SCALE GENOMIC DNA]</scope>
    <source>
        <strain evidence="6 7">KIGAM108</strain>
    </source>
</reference>
<name>A0A5D6VFQ0_9BACT</name>
<keyword evidence="2" id="KW-0285">Flavoprotein</keyword>
<evidence type="ECO:0000256" key="4">
    <source>
        <dbReference type="ARBA" id="ARBA00022857"/>
    </source>
</evidence>